<reference evidence="2" key="1">
    <citation type="journal article" date="2013" name="Genome Announc.">
        <title>Whole-Genome Sequencing of Lactobacillus shenzhenensis Strain LY-73T.</title>
        <authorList>
            <person name="Lin Z."/>
            <person name="Liu Z."/>
            <person name="Yang R."/>
            <person name="Zou Y."/>
            <person name="Wan D."/>
            <person name="Chen J."/>
            <person name="Guo M."/>
            <person name="Zhao J."/>
            <person name="Fang C."/>
            <person name="Yang R."/>
            <person name="Liu F."/>
        </authorList>
    </citation>
    <scope>NUCLEOTIDE SEQUENCE [LARGE SCALE GENOMIC DNA]</scope>
    <source>
        <strain evidence="2">LY-73</strain>
    </source>
</reference>
<evidence type="ECO:0000313" key="1">
    <source>
        <dbReference type="EMBL" id="ERL63845.1"/>
    </source>
</evidence>
<gene>
    <name evidence="1" type="primary">cysH</name>
    <name evidence="1" type="ORF">L248_2138</name>
</gene>
<dbReference type="Proteomes" id="UP000030647">
    <property type="component" value="Unassembled WGS sequence"/>
</dbReference>
<dbReference type="EMBL" id="KI271612">
    <property type="protein sequence ID" value="ERL63845.1"/>
    <property type="molecule type" value="Genomic_DNA"/>
</dbReference>
<keyword evidence="2" id="KW-1185">Reference proteome</keyword>
<dbReference type="HOGENOM" id="CLU_104500_0_0_9"/>
<accession>U4TKG3</accession>
<sequence length="173" mass="20692">MYLVPGLEFQEMALRWYEKQYGNKIIRLPHFETSDFYRYGSFRDPDGEVKIVSVREEYDYLRYKTGTYWIAGGERISDSIVRRAMIKHSGSIDEQRGRFYPLAEWTKQDVMQYIDHYHLFLSPEQKRLGFSFASLAGSELSVIRQYYPADYERILHYFPEADAGVERFERYGE</sequence>
<name>U4TKG3_9LACO</name>
<dbReference type="AlphaFoldDB" id="U4TKG3"/>
<dbReference type="eggNOG" id="COG0175">
    <property type="taxonomic scope" value="Bacteria"/>
</dbReference>
<dbReference type="SUPFAM" id="SSF52402">
    <property type="entry name" value="Adenine nucleotide alpha hydrolases-like"/>
    <property type="match status" value="1"/>
</dbReference>
<dbReference type="Gene3D" id="3.40.50.620">
    <property type="entry name" value="HUPs"/>
    <property type="match status" value="1"/>
</dbReference>
<dbReference type="InterPro" id="IPR014729">
    <property type="entry name" value="Rossmann-like_a/b/a_fold"/>
</dbReference>
<protein>
    <submittedName>
        <fullName evidence="1">Phosphoadenosine phosphosulfate reductase</fullName>
    </submittedName>
</protein>
<evidence type="ECO:0000313" key="2">
    <source>
        <dbReference type="Proteomes" id="UP000030647"/>
    </source>
</evidence>
<dbReference type="STRING" id="1231336.L248_2138"/>
<organism evidence="1 2">
    <name type="scientific">Schleiferilactobacillus shenzhenensis LY-73</name>
    <dbReference type="NCBI Taxonomy" id="1231336"/>
    <lineage>
        <taxon>Bacteria</taxon>
        <taxon>Bacillati</taxon>
        <taxon>Bacillota</taxon>
        <taxon>Bacilli</taxon>
        <taxon>Lactobacillales</taxon>
        <taxon>Lactobacillaceae</taxon>
        <taxon>Schleiferilactobacillus</taxon>
    </lineage>
</organism>
<proteinExistence type="predicted"/>